<dbReference type="SUPFAM" id="SSF69500">
    <property type="entry name" value="DTD-like"/>
    <property type="match status" value="1"/>
</dbReference>
<dbReference type="HAMAP" id="MF_00518">
    <property type="entry name" value="Deacylase_Dtd"/>
    <property type="match status" value="1"/>
</dbReference>
<evidence type="ECO:0000256" key="5">
    <source>
        <dbReference type="HAMAP-Rule" id="MF_00518"/>
    </source>
</evidence>
<dbReference type="EC" id="3.1.1.96" evidence="5"/>
<comment type="subcellular location">
    <subcellularLocation>
        <location evidence="5">Cytoplasm</location>
    </subcellularLocation>
</comment>
<dbReference type="GO" id="GO:0000049">
    <property type="term" value="F:tRNA binding"/>
    <property type="evidence" value="ECO:0007669"/>
    <property type="project" value="UniProtKB-UniRule"/>
</dbReference>
<evidence type="ECO:0000256" key="2">
    <source>
        <dbReference type="ARBA" id="ARBA00022490"/>
    </source>
</evidence>
<dbReference type="NCBIfam" id="TIGR00256">
    <property type="entry name" value="D-aminoacyl-tRNA deacylase"/>
    <property type="match status" value="1"/>
</dbReference>
<dbReference type="Proteomes" id="UP000051931">
    <property type="component" value="Unassembled WGS sequence"/>
</dbReference>
<dbReference type="PANTHER" id="PTHR10472:SF5">
    <property type="entry name" value="D-AMINOACYL-TRNA DEACYLASE 1"/>
    <property type="match status" value="1"/>
</dbReference>
<keyword evidence="7" id="KW-1185">Reference proteome</keyword>
<dbReference type="GO" id="GO:0051500">
    <property type="term" value="F:D-tyrosyl-tRNA(Tyr) deacylase activity"/>
    <property type="evidence" value="ECO:0007669"/>
    <property type="project" value="TreeGrafter"/>
</dbReference>
<dbReference type="RefSeq" id="WP_027825635.1">
    <property type="nucleotide sequence ID" value="NZ_AZFB01000002.1"/>
</dbReference>
<name>A0A0R1S7Z5_9LACO</name>
<dbReference type="AlphaFoldDB" id="A0A0R1S7Z5"/>
<dbReference type="eggNOG" id="COG1490">
    <property type="taxonomic scope" value="Bacteria"/>
</dbReference>
<dbReference type="CDD" id="cd00563">
    <property type="entry name" value="Dtyr_deacylase"/>
    <property type="match status" value="1"/>
</dbReference>
<dbReference type="STRING" id="1122152.GCA_000425905_00343"/>
<comment type="caution">
    <text evidence="6">The sequence shown here is derived from an EMBL/GenBank/DDBJ whole genome shotgun (WGS) entry which is preliminary data.</text>
</comment>
<dbReference type="FunFam" id="3.50.80.10:FF:000001">
    <property type="entry name" value="D-aminoacyl-tRNA deacylase"/>
    <property type="match status" value="1"/>
</dbReference>
<keyword evidence="3 5" id="KW-0820">tRNA-binding</keyword>
<gene>
    <name evidence="5" type="primary">dtd</name>
    <name evidence="6" type="ORF">FC23_GL000577</name>
</gene>
<dbReference type="GO" id="GO:0019478">
    <property type="term" value="P:D-amino acid catabolic process"/>
    <property type="evidence" value="ECO:0007669"/>
    <property type="project" value="UniProtKB-UniRule"/>
</dbReference>
<comment type="domain">
    <text evidence="5">A Gly-cisPro motif from one monomer fits into the active site of the other monomer to allow specific chiral rejection of L-amino acids.</text>
</comment>
<keyword evidence="2 5" id="KW-0963">Cytoplasm</keyword>
<dbReference type="GO" id="GO:0106026">
    <property type="term" value="F:Gly-tRNA(Ala) deacylase activity"/>
    <property type="evidence" value="ECO:0007669"/>
    <property type="project" value="UniProtKB-UniRule"/>
</dbReference>
<organism evidence="6 7">
    <name type="scientific">Lactobacillus psittaci DSM 15354</name>
    <dbReference type="NCBI Taxonomy" id="1122152"/>
    <lineage>
        <taxon>Bacteria</taxon>
        <taxon>Bacillati</taxon>
        <taxon>Bacillota</taxon>
        <taxon>Bacilli</taxon>
        <taxon>Lactobacillales</taxon>
        <taxon>Lactobacillaceae</taxon>
        <taxon>Lactobacillus</taxon>
    </lineage>
</organism>
<dbReference type="EMBL" id="AZFB01000002">
    <property type="protein sequence ID" value="KRL63668.1"/>
    <property type="molecule type" value="Genomic_DNA"/>
</dbReference>
<sequence length="146" mass="16312">MRVVIQRVNHAQVAIDNEIVGKIQKGFLLLVGIGQDDNEEIVAKAAQKIAKMRIFEDEEGKTNLSLADVKGQILSVSQFTLLADTKKGNRPSFVKAMRPPKADELWQEFNHQLENLGFHVETGHFGADMKVELENDGPFTIVLDLD</sequence>
<evidence type="ECO:0000313" key="6">
    <source>
        <dbReference type="EMBL" id="KRL63668.1"/>
    </source>
</evidence>
<evidence type="ECO:0000256" key="1">
    <source>
        <dbReference type="ARBA" id="ARBA00009673"/>
    </source>
</evidence>
<protein>
    <recommendedName>
        <fullName evidence="5">D-aminoacyl-tRNA deacylase</fullName>
        <shortName evidence="5">DTD</shortName>
        <ecNumber evidence="5">3.1.1.96</ecNumber>
    </recommendedName>
    <alternativeName>
        <fullName evidence="5">Gly-tRNA(Ala) deacylase</fullName>
        <ecNumber evidence="5">3.1.1.-</ecNumber>
    </alternativeName>
</protein>
<dbReference type="Gene3D" id="3.50.80.10">
    <property type="entry name" value="D-tyrosyl-tRNA(Tyr) deacylase"/>
    <property type="match status" value="1"/>
</dbReference>
<dbReference type="InterPro" id="IPR003732">
    <property type="entry name" value="Daa-tRNA_deacyls_DTD"/>
</dbReference>
<accession>A0A0R1S7Z5</accession>
<keyword evidence="4 5" id="KW-0694">RNA-binding</keyword>
<dbReference type="GO" id="GO:0043908">
    <property type="term" value="F:Ser(Gly)-tRNA(Ala) hydrolase activity"/>
    <property type="evidence" value="ECO:0007669"/>
    <property type="project" value="UniProtKB-UniRule"/>
</dbReference>
<evidence type="ECO:0000256" key="4">
    <source>
        <dbReference type="ARBA" id="ARBA00022884"/>
    </source>
</evidence>
<dbReference type="Pfam" id="PF02580">
    <property type="entry name" value="Tyr_Deacylase"/>
    <property type="match status" value="1"/>
</dbReference>
<dbReference type="GO" id="GO:0005737">
    <property type="term" value="C:cytoplasm"/>
    <property type="evidence" value="ECO:0007669"/>
    <property type="project" value="UniProtKB-SubCell"/>
</dbReference>
<comment type="function">
    <text evidence="5">An aminoacyl-tRNA editing enzyme that deacylates mischarged D-aminoacyl-tRNAs. Also deacylates mischarged glycyl-tRNA(Ala), protecting cells against glycine mischarging by AlaRS. Acts via tRNA-based rather than protein-based catalysis; rejects L-amino acids rather than detecting D-amino acids in the active site. By recycling D-aminoacyl-tRNA to D-amino acids and free tRNA molecules, this enzyme counteracts the toxicity associated with the formation of D-aminoacyl-tRNA entities in vivo and helps enforce protein L-homochirality.</text>
</comment>
<comment type="catalytic activity">
    <reaction evidence="5">
        <text>a D-aminoacyl-tRNA + H2O = a tRNA + a D-alpha-amino acid + H(+)</text>
        <dbReference type="Rhea" id="RHEA:13953"/>
        <dbReference type="Rhea" id="RHEA-COMP:10123"/>
        <dbReference type="Rhea" id="RHEA-COMP:10124"/>
        <dbReference type="ChEBI" id="CHEBI:15377"/>
        <dbReference type="ChEBI" id="CHEBI:15378"/>
        <dbReference type="ChEBI" id="CHEBI:59871"/>
        <dbReference type="ChEBI" id="CHEBI:78442"/>
        <dbReference type="ChEBI" id="CHEBI:79333"/>
        <dbReference type="EC" id="3.1.1.96"/>
    </reaction>
</comment>
<dbReference type="EC" id="3.1.1.-" evidence="5"/>
<dbReference type="PATRIC" id="fig|1122152.4.peg.585"/>
<dbReference type="InterPro" id="IPR023509">
    <property type="entry name" value="DTD-like_sf"/>
</dbReference>
<feature type="short sequence motif" description="Gly-cisPro motif, important for rejection of L-amino acids" evidence="5">
    <location>
        <begin position="137"/>
        <end position="138"/>
    </location>
</feature>
<comment type="catalytic activity">
    <reaction evidence="5">
        <text>glycyl-tRNA(Ala) + H2O = tRNA(Ala) + glycine + H(+)</text>
        <dbReference type="Rhea" id="RHEA:53744"/>
        <dbReference type="Rhea" id="RHEA-COMP:9657"/>
        <dbReference type="Rhea" id="RHEA-COMP:13640"/>
        <dbReference type="ChEBI" id="CHEBI:15377"/>
        <dbReference type="ChEBI" id="CHEBI:15378"/>
        <dbReference type="ChEBI" id="CHEBI:57305"/>
        <dbReference type="ChEBI" id="CHEBI:78442"/>
        <dbReference type="ChEBI" id="CHEBI:78522"/>
    </reaction>
</comment>
<dbReference type="PANTHER" id="PTHR10472">
    <property type="entry name" value="D-TYROSYL-TRNA TYR DEACYLASE"/>
    <property type="match status" value="1"/>
</dbReference>
<evidence type="ECO:0000256" key="3">
    <source>
        <dbReference type="ARBA" id="ARBA00022555"/>
    </source>
</evidence>
<proteinExistence type="inferred from homology"/>
<comment type="similarity">
    <text evidence="1 5">Belongs to the DTD family.</text>
</comment>
<comment type="subunit">
    <text evidence="5">Homodimer.</text>
</comment>
<evidence type="ECO:0000313" key="7">
    <source>
        <dbReference type="Proteomes" id="UP000051931"/>
    </source>
</evidence>
<keyword evidence="5" id="KW-0378">Hydrolase</keyword>
<dbReference type="OrthoDB" id="9801395at2"/>
<reference evidence="6 7" key="1">
    <citation type="journal article" date="2015" name="Genome Announc.">
        <title>Expanding the biotechnology potential of lactobacilli through comparative genomics of 213 strains and associated genera.</title>
        <authorList>
            <person name="Sun Z."/>
            <person name="Harris H.M."/>
            <person name="McCann A."/>
            <person name="Guo C."/>
            <person name="Argimon S."/>
            <person name="Zhang W."/>
            <person name="Yang X."/>
            <person name="Jeffery I.B."/>
            <person name="Cooney J.C."/>
            <person name="Kagawa T.F."/>
            <person name="Liu W."/>
            <person name="Song Y."/>
            <person name="Salvetti E."/>
            <person name="Wrobel A."/>
            <person name="Rasinkangas P."/>
            <person name="Parkhill J."/>
            <person name="Rea M.C."/>
            <person name="O'Sullivan O."/>
            <person name="Ritari J."/>
            <person name="Douillard F.P."/>
            <person name="Paul Ross R."/>
            <person name="Yang R."/>
            <person name="Briner A.E."/>
            <person name="Felis G.E."/>
            <person name="de Vos W.M."/>
            <person name="Barrangou R."/>
            <person name="Klaenhammer T.R."/>
            <person name="Caufield P.W."/>
            <person name="Cui Y."/>
            <person name="Zhang H."/>
            <person name="O'Toole P.W."/>
        </authorList>
    </citation>
    <scope>NUCLEOTIDE SEQUENCE [LARGE SCALE GENOMIC DNA]</scope>
    <source>
        <strain evidence="6 7">DSM 15354</strain>
    </source>
</reference>